<keyword evidence="4" id="KW-0678">Repressor</keyword>
<keyword evidence="7 14" id="KW-0863">Zinc-finger</keyword>
<dbReference type="InterPro" id="IPR001607">
    <property type="entry name" value="Znf_UBP"/>
</dbReference>
<keyword evidence="8" id="KW-0378">Hydrolase</keyword>
<evidence type="ECO:0000256" key="5">
    <source>
        <dbReference type="ARBA" id="ARBA00022723"/>
    </source>
</evidence>
<protein>
    <recommendedName>
        <fullName evidence="16">UBP-type domain-containing protein</fullName>
    </recommendedName>
</protein>
<comment type="caution">
    <text evidence="17">The sequence shown here is derived from an EMBL/GenBank/DDBJ whole genome shotgun (WGS) entry which is preliminary data.</text>
</comment>
<evidence type="ECO:0000256" key="14">
    <source>
        <dbReference type="PROSITE-ProRule" id="PRU00502"/>
    </source>
</evidence>
<evidence type="ECO:0000256" key="15">
    <source>
        <dbReference type="SAM" id="MobiDB-lite"/>
    </source>
</evidence>
<name>A0A433TXI6_ELYCH</name>
<dbReference type="PANTHER" id="PTHR47665:SF1">
    <property type="entry name" value="HISTONE DEACETYLASE-LIKE PROTEIN"/>
    <property type="match status" value="1"/>
</dbReference>
<evidence type="ECO:0000256" key="6">
    <source>
        <dbReference type="ARBA" id="ARBA00022737"/>
    </source>
</evidence>
<evidence type="ECO:0000256" key="9">
    <source>
        <dbReference type="ARBA" id="ARBA00022833"/>
    </source>
</evidence>
<dbReference type="EMBL" id="RQTK01000146">
    <property type="protein sequence ID" value="RUS86225.1"/>
    <property type="molecule type" value="Genomic_DNA"/>
</dbReference>
<feature type="compositionally biased region" description="Gly residues" evidence="15">
    <location>
        <begin position="1"/>
        <end position="10"/>
    </location>
</feature>
<dbReference type="Pfam" id="PF02148">
    <property type="entry name" value="zf-UBP"/>
    <property type="match status" value="1"/>
</dbReference>
<keyword evidence="9" id="KW-0862">Zinc</keyword>
<keyword evidence="5" id="KW-0479">Metal-binding</keyword>
<gene>
    <name evidence="17" type="ORF">EGW08_006020</name>
</gene>
<evidence type="ECO:0000256" key="12">
    <source>
        <dbReference type="ARBA" id="ARBA00023163"/>
    </source>
</evidence>
<dbReference type="GO" id="GO:0006325">
    <property type="term" value="P:chromatin organization"/>
    <property type="evidence" value="ECO:0007669"/>
    <property type="project" value="UniProtKB-KW"/>
</dbReference>
<keyword evidence="6" id="KW-0677">Repeat</keyword>
<dbReference type="OrthoDB" id="424012at2759"/>
<evidence type="ECO:0000256" key="1">
    <source>
        <dbReference type="ARBA" id="ARBA00001947"/>
    </source>
</evidence>
<keyword evidence="13" id="KW-0539">Nucleus</keyword>
<proteinExistence type="inferred from homology"/>
<keyword evidence="10" id="KW-0156">Chromatin regulator</keyword>
<dbReference type="PROSITE" id="PS50271">
    <property type="entry name" value="ZF_UBP"/>
    <property type="match status" value="1"/>
</dbReference>
<dbReference type="SUPFAM" id="SSF57850">
    <property type="entry name" value="RING/U-box"/>
    <property type="match status" value="1"/>
</dbReference>
<feature type="region of interest" description="Disordered" evidence="15">
    <location>
        <begin position="1"/>
        <end position="29"/>
    </location>
</feature>
<evidence type="ECO:0000256" key="10">
    <source>
        <dbReference type="ARBA" id="ARBA00022853"/>
    </source>
</evidence>
<comment type="cofactor">
    <cofactor evidence="1">
        <name>Zn(2+)</name>
        <dbReference type="ChEBI" id="CHEBI:29105"/>
    </cofactor>
</comment>
<dbReference type="Proteomes" id="UP000271974">
    <property type="component" value="Unassembled WGS sequence"/>
</dbReference>
<dbReference type="FunFam" id="3.30.40.10:FF:000342">
    <property type="entry name" value="Histone deacetylase 6"/>
    <property type="match status" value="1"/>
</dbReference>
<evidence type="ECO:0000256" key="13">
    <source>
        <dbReference type="ARBA" id="ARBA00023242"/>
    </source>
</evidence>
<evidence type="ECO:0000256" key="8">
    <source>
        <dbReference type="ARBA" id="ARBA00022801"/>
    </source>
</evidence>
<evidence type="ECO:0000313" key="18">
    <source>
        <dbReference type="Proteomes" id="UP000271974"/>
    </source>
</evidence>
<dbReference type="InterPro" id="IPR013083">
    <property type="entry name" value="Znf_RING/FYVE/PHD"/>
</dbReference>
<feature type="non-terminal residue" evidence="17">
    <location>
        <position position="1"/>
    </location>
</feature>
<evidence type="ECO:0000313" key="17">
    <source>
        <dbReference type="EMBL" id="RUS86225.1"/>
    </source>
</evidence>
<evidence type="ECO:0000256" key="2">
    <source>
        <dbReference type="ARBA" id="ARBA00004123"/>
    </source>
</evidence>
<organism evidence="17 18">
    <name type="scientific">Elysia chlorotica</name>
    <name type="common">Eastern emerald elysia</name>
    <name type="synonym">Sea slug</name>
    <dbReference type="NCBI Taxonomy" id="188477"/>
    <lineage>
        <taxon>Eukaryota</taxon>
        <taxon>Metazoa</taxon>
        <taxon>Spiralia</taxon>
        <taxon>Lophotrochozoa</taxon>
        <taxon>Mollusca</taxon>
        <taxon>Gastropoda</taxon>
        <taxon>Heterobranchia</taxon>
        <taxon>Euthyneura</taxon>
        <taxon>Panpulmonata</taxon>
        <taxon>Sacoglossa</taxon>
        <taxon>Placobranchoidea</taxon>
        <taxon>Plakobranchidae</taxon>
        <taxon>Elysia</taxon>
    </lineage>
</organism>
<evidence type="ECO:0000259" key="16">
    <source>
        <dbReference type="PROSITE" id="PS50271"/>
    </source>
</evidence>
<dbReference type="GO" id="GO:0005634">
    <property type="term" value="C:nucleus"/>
    <property type="evidence" value="ECO:0007669"/>
    <property type="project" value="UniProtKB-SubCell"/>
</dbReference>
<dbReference type="STRING" id="188477.A0A433TXI6"/>
<reference evidence="17 18" key="1">
    <citation type="submission" date="2019-01" db="EMBL/GenBank/DDBJ databases">
        <title>A draft genome assembly of the solar-powered sea slug Elysia chlorotica.</title>
        <authorList>
            <person name="Cai H."/>
            <person name="Li Q."/>
            <person name="Fang X."/>
            <person name="Li J."/>
            <person name="Curtis N.E."/>
            <person name="Altenburger A."/>
            <person name="Shibata T."/>
            <person name="Feng M."/>
            <person name="Maeda T."/>
            <person name="Schwartz J.A."/>
            <person name="Shigenobu S."/>
            <person name="Lundholm N."/>
            <person name="Nishiyama T."/>
            <person name="Yang H."/>
            <person name="Hasebe M."/>
            <person name="Li S."/>
            <person name="Pierce S.K."/>
            <person name="Wang J."/>
        </authorList>
    </citation>
    <scope>NUCLEOTIDE SEQUENCE [LARGE SCALE GENOMIC DNA]</scope>
    <source>
        <strain evidence="17">EC2010</strain>
        <tissue evidence="17">Whole organism of an adult</tissue>
    </source>
</reference>
<dbReference type="GO" id="GO:0008270">
    <property type="term" value="F:zinc ion binding"/>
    <property type="evidence" value="ECO:0007669"/>
    <property type="project" value="UniProtKB-KW"/>
</dbReference>
<feature type="compositionally biased region" description="Gly residues" evidence="15">
    <location>
        <begin position="18"/>
        <end position="29"/>
    </location>
</feature>
<keyword evidence="11" id="KW-0805">Transcription regulation</keyword>
<comment type="subcellular location">
    <subcellularLocation>
        <location evidence="2">Nucleus</location>
    </subcellularLocation>
</comment>
<dbReference type="PANTHER" id="PTHR47665">
    <property type="entry name" value="HISTONE DEACETYLASE-LIKE PROTEIN"/>
    <property type="match status" value="1"/>
</dbReference>
<sequence length="159" mass="16624">GGNSGSGGSEDGPIASGSGVGGACGGGGGGRRPNTVEELMAMQGGQQMFAVQPLTWCPHLPEVMPVPAAGLNSGAPCSTCGDPSENWVCLTCYKVECSRFVQEHMLYHRLETEHNLVLSFSDISVWCYSCDSYVDNPALLEAKNAAHLSKFGEPLPGMT</sequence>
<evidence type="ECO:0000256" key="7">
    <source>
        <dbReference type="ARBA" id="ARBA00022771"/>
    </source>
</evidence>
<comment type="similarity">
    <text evidence="3">Belongs to the histone deacetylase family. HD type 2 subfamily.</text>
</comment>
<accession>A0A433TXI6</accession>
<evidence type="ECO:0000256" key="4">
    <source>
        <dbReference type="ARBA" id="ARBA00022491"/>
    </source>
</evidence>
<keyword evidence="12" id="KW-0804">Transcription</keyword>
<evidence type="ECO:0000256" key="11">
    <source>
        <dbReference type="ARBA" id="ARBA00023015"/>
    </source>
</evidence>
<evidence type="ECO:0000256" key="3">
    <source>
        <dbReference type="ARBA" id="ARBA00007738"/>
    </source>
</evidence>
<keyword evidence="18" id="KW-1185">Reference proteome</keyword>
<dbReference type="GO" id="GO:0016787">
    <property type="term" value="F:hydrolase activity"/>
    <property type="evidence" value="ECO:0007669"/>
    <property type="project" value="UniProtKB-KW"/>
</dbReference>
<dbReference type="SMART" id="SM00290">
    <property type="entry name" value="ZnF_UBP"/>
    <property type="match status" value="1"/>
</dbReference>
<feature type="domain" description="UBP-type" evidence="16">
    <location>
        <begin position="55"/>
        <end position="153"/>
    </location>
</feature>
<dbReference type="Gene3D" id="3.30.40.10">
    <property type="entry name" value="Zinc/RING finger domain, C3HC4 (zinc finger)"/>
    <property type="match status" value="1"/>
</dbReference>
<dbReference type="AlphaFoldDB" id="A0A433TXI6"/>